<dbReference type="Proteomes" id="UP000194350">
    <property type="component" value="Unassembled WGS sequence"/>
</dbReference>
<dbReference type="NCBIfam" id="TIGR03944">
    <property type="entry name" value="dehyd_SbnB_fam"/>
    <property type="match status" value="1"/>
</dbReference>
<dbReference type="GO" id="GO:0005737">
    <property type="term" value="C:cytoplasm"/>
    <property type="evidence" value="ECO:0007669"/>
    <property type="project" value="TreeGrafter"/>
</dbReference>
<reference evidence="1 2" key="1">
    <citation type="submission" date="2016-10" db="EMBL/GenBank/DDBJ databases">
        <title>Systematic genetic and metabolomic analysis of Xenorhabdus and Photorhabdus spp., highlights the requirements for a dual symbiotic and pathogenic life style.</title>
        <authorList>
            <person name="Tobias N.J."/>
            <person name="Wolff H."/>
            <person name="Djahanschiri B."/>
            <person name="Pidot S.J."/>
            <person name="Stinear T.P."/>
            <person name="Ebersberger I."/>
            <person name="Bode H.B."/>
        </authorList>
    </citation>
    <scope>NUCLEOTIDE SEQUENCE [LARGE SCALE GENOMIC DNA]</scope>
    <source>
        <strain evidence="1 2">DSM 22392</strain>
    </source>
</reference>
<dbReference type="GO" id="GO:0016639">
    <property type="term" value="F:oxidoreductase activity, acting on the CH-NH2 group of donors, NAD or NADP as acceptor"/>
    <property type="evidence" value="ECO:0007669"/>
    <property type="project" value="InterPro"/>
</dbReference>
<dbReference type="Gene3D" id="3.40.50.720">
    <property type="entry name" value="NAD(P)-binding Rossmann-like Domain"/>
    <property type="match status" value="1"/>
</dbReference>
<evidence type="ECO:0000313" key="2">
    <source>
        <dbReference type="Proteomes" id="UP000194350"/>
    </source>
</evidence>
<gene>
    <name evidence="1" type="ORF">Xvie_03661</name>
</gene>
<dbReference type="PANTHER" id="PTHR13812:SF19">
    <property type="entry name" value="KETIMINE REDUCTASE MU-CRYSTALLIN"/>
    <property type="match status" value="1"/>
</dbReference>
<accession>A0A1Y2S7A1</accession>
<dbReference type="PIRSF" id="PIRSF001439">
    <property type="entry name" value="CryM"/>
    <property type="match status" value="1"/>
</dbReference>
<dbReference type="GO" id="GO:0019290">
    <property type="term" value="P:siderophore biosynthetic process"/>
    <property type="evidence" value="ECO:0007669"/>
    <property type="project" value="InterPro"/>
</dbReference>
<dbReference type="InterPro" id="IPR023401">
    <property type="entry name" value="ODC_N"/>
</dbReference>
<dbReference type="Pfam" id="PF02423">
    <property type="entry name" value="OCD_Mu_crystall"/>
    <property type="match status" value="1"/>
</dbReference>
<dbReference type="EMBL" id="MUBJ01000029">
    <property type="protein sequence ID" value="OTA14502.1"/>
    <property type="molecule type" value="Genomic_DNA"/>
</dbReference>
<keyword evidence="2" id="KW-1185">Reference proteome</keyword>
<dbReference type="OrthoDB" id="9809203at2"/>
<dbReference type="SUPFAM" id="SSF51735">
    <property type="entry name" value="NAD(P)-binding Rossmann-fold domains"/>
    <property type="match status" value="1"/>
</dbReference>
<name>A0A1Y2S7A1_9GAMM</name>
<sequence length="337" mass="36928">MNNMKFDVVSGETITEILADSYNEIMRIVRETYLLHEEGITNNPDSYFLRFDDKPEARIIALPAAIKGIGAVAGIKWIASYPKNLEKNIQRASAVIALNDYETGYPFALLEASQISACRTAASAVLAANTLTNDRKIAKKIAFIGTGVIARKIADFFRAENWDIDRVVAYDITSQDAEKFSQYVNSTHGYQSTVAENLTAAIDEADIIVFATNAGTPYITAPDAIKNNQVVLNISLRDIGPDIVLRSANIFDDVEHCMKANTSPHLAEQVSGGRNFVDGSLAELINGKIQLRKNCPIIFSPFGLGVLDLAVGAYLYQRAEKDGLCHSIPGFFPDITR</sequence>
<dbReference type="InterPro" id="IPR036291">
    <property type="entry name" value="NAD(P)-bd_dom_sf"/>
</dbReference>
<dbReference type="RefSeq" id="WP_086110556.1">
    <property type="nucleotide sequence ID" value="NZ_CAWNGD010000072.1"/>
</dbReference>
<dbReference type="Gene3D" id="3.30.1780.10">
    <property type="entry name" value="ornithine cyclodeaminase, domain 1"/>
    <property type="match status" value="1"/>
</dbReference>
<dbReference type="STRING" id="351656.Xvie_03661"/>
<organism evidence="1 2">
    <name type="scientific">Xenorhabdus vietnamensis</name>
    <dbReference type="NCBI Taxonomy" id="351656"/>
    <lineage>
        <taxon>Bacteria</taxon>
        <taxon>Pseudomonadati</taxon>
        <taxon>Pseudomonadota</taxon>
        <taxon>Gammaproteobacteria</taxon>
        <taxon>Enterobacterales</taxon>
        <taxon>Morganellaceae</taxon>
        <taxon>Xenorhabdus</taxon>
    </lineage>
</organism>
<dbReference type="InterPro" id="IPR023866">
    <property type="entry name" value="SbnB"/>
</dbReference>
<dbReference type="PANTHER" id="PTHR13812">
    <property type="entry name" value="KETIMINE REDUCTASE MU-CRYSTALLIN"/>
    <property type="match status" value="1"/>
</dbReference>
<proteinExistence type="predicted"/>
<dbReference type="AlphaFoldDB" id="A0A1Y2S7A1"/>
<comment type="caution">
    <text evidence="1">The sequence shown here is derived from an EMBL/GenBank/DDBJ whole genome shotgun (WGS) entry which is preliminary data.</text>
</comment>
<evidence type="ECO:0000313" key="1">
    <source>
        <dbReference type="EMBL" id="OTA14502.1"/>
    </source>
</evidence>
<dbReference type="InterPro" id="IPR003462">
    <property type="entry name" value="ODC_Mu_crystall"/>
</dbReference>
<protein>
    <submittedName>
        <fullName evidence="1">Ornithine cyclodeaminase</fullName>
    </submittedName>
</protein>